<dbReference type="SUPFAM" id="SSF90123">
    <property type="entry name" value="ABC transporter transmembrane region"/>
    <property type="match status" value="1"/>
</dbReference>
<keyword evidence="6 8" id="KW-1133">Transmembrane helix</keyword>
<dbReference type="Pfam" id="PF00664">
    <property type="entry name" value="ABC_membrane"/>
    <property type="match status" value="1"/>
</dbReference>
<accession>A0A1E8GP44</accession>
<dbReference type="InterPro" id="IPR011527">
    <property type="entry name" value="ABC1_TM_dom"/>
</dbReference>
<gene>
    <name evidence="11" type="ORF">BG261_10275</name>
</gene>
<dbReference type="Gene3D" id="1.20.1560.10">
    <property type="entry name" value="ABC transporter type 1, transmembrane domain"/>
    <property type="match status" value="1"/>
</dbReference>
<evidence type="ECO:0000256" key="4">
    <source>
        <dbReference type="ARBA" id="ARBA00022741"/>
    </source>
</evidence>
<evidence type="ECO:0000256" key="8">
    <source>
        <dbReference type="SAM" id="Phobius"/>
    </source>
</evidence>
<dbReference type="PANTHER" id="PTHR43394:SF1">
    <property type="entry name" value="ATP-BINDING CASSETTE SUB-FAMILY B MEMBER 10, MITOCHONDRIAL"/>
    <property type="match status" value="1"/>
</dbReference>
<dbReference type="PANTHER" id="PTHR43394">
    <property type="entry name" value="ATP-DEPENDENT PERMEASE MDL1, MITOCHONDRIAL"/>
    <property type="match status" value="1"/>
</dbReference>
<name>A0A1E8GP44_9LACT</name>
<evidence type="ECO:0000313" key="11">
    <source>
        <dbReference type="EMBL" id="OFI50021.1"/>
    </source>
</evidence>
<evidence type="ECO:0000313" key="12">
    <source>
        <dbReference type="Proteomes" id="UP000178622"/>
    </source>
</evidence>
<dbReference type="FunFam" id="3.40.50.300:FF:000287">
    <property type="entry name" value="Multidrug ABC transporter ATP-binding protein"/>
    <property type="match status" value="1"/>
</dbReference>
<protein>
    <submittedName>
        <fullName evidence="11">Multidrug ABC transporter ATP-binding protein</fullName>
    </submittedName>
</protein>
<dbReference type="GO" id="GO:0005524">
    <property type="term" value="F:ATP binding"/>
    <property type="evidence" value="ECO:0007669"/>
    <property type="project" value="UniProtKB-KW"/>
</dbReference>
<keyword evidence="12" id="KW-1185">Reference proteome</keyword>
<keyword evidence="3 8" id="KW-0812">Transmembrane</keyword>
<dbReference type="InterPro" id="IPR036640">
    <property type="entry name" value="ABC1_TM_sf"/>
</dbReference>
<dbReference type="Proteomes" id="UP000178622">
    <property type="component" value="Unassembled WGS sequence"/>
</dbReference>
<dbReference type="PROSITE" id="PS50929">
    <property type="entry name" value="ABC_TM1F"/>
    <property type="match status" value="1"/>
</dbReference>
<dbReference type="AlphaFoldDB" id="A0A1E8GP44"/>
<feature type="transmembrane region" description="Helical" evidence="8">
    <location>
        <begin position="260"/>
        <end position="280"/>
    </location>
</feature>
<dbReference type="Gene3D" id="3.40.50.300">
    <property type="entry name" value="P-loop containing nucleotide triphosphate hydrolases"/>
    <property type="match status" value="1"/>
</dbReference>
<evidence type="ECO:0000259" key="9">
    <source>
        <dbReference type="PROSITE" id="PS50893"/>
    </source>
</evidence>
<comment type="caution">
    <text evidence="11">The sequence shown here is derived from an EMBL/GenBank/DDBJ whole genome shotgun (WGS) entry which is preliminary data.</text>
</comment>
<dbReference type="Pfam" id="PF00005">
    <property type="entry name" value="ABC_tran"/>
    <property type="match status" value="1"/>
</dbReference>
<feature type="domain" description="ABC transmembrane type-1" evidence="10">
    <location>
        <begin position="38"/>
        <end position="321"/>
    </location>
</feature>
<dbReference type="InterPro" id="IPR003439">
    <property type="entry name" value="ABC_transporter-like_ATP-bd"/>
</dbReference>
<sequence length="595" mass="67377">MNEEKNNSVWSQSISIKEQLSLMGWLIKTAKPAKYYILAALFGMLGGTVLMTYTTRILANFMNNQLSDDTTVFSQLVVFALIFTFWRMILAVFNFIQNYFISQGAFMALSDVRVRLFDKLHSLGMRFFDQIPAGSLVTRTMNDTSTFWDFWFFIFQFLSAITLIIGAYIGMYMSNAHVTNWLLIIIPAITLIIGVYQKFSTAVYKTMRSKLSSLNAKIAESVAGIAVIQDFNQEARLSSEFQKINSEYYDSRYRMIKADAWLDVLVDLVYGFSLALTLYLLGELSVSNIIVGGTVYAFVNYLGNIFHPLRHLTGSMSTLQDATVSAYRVKKLFAEDEYAPKQNANADGKITKGKIEFKNLNFSYDGKNTILKDLSFVAQPGQTIALVGHTGSGKSSTINALMRFYEFDSGEILLDDQPIRDIEMKNLRREMGLVLQEPYLFYGDINFNIRMYDETLTDEDIKRAAKFVGADKFIEKLPDGYKTIVREGGNGFSAGEKQLISFARTIAHNPKILILDEATSHIDTESEHLIQDALEVIQKDRTTIAIAHRLSTIQHADLILVLDQGQVVERGTHDELVKQDGRYAELVKLQTKQEM</sequence>
<dbReference type="CDD" id="cd03254">
    <property type="entry name" value="ABCC_Glucan_exporter_like"/>
    <property type="match status" value="1"/>
</dbReference>
<dbReference type="InterPro" id="IPR017871">
    <property type="entry name" value="ABC_transporter-like_CS"/>
</dbReference>
<feature type="transmembrane region" description="Helical" evidence="8">
    <location>
        <begin position="73"/>
        <end position="96"/>
    </location>
</feature>
<organism evidence="11 12">
    <name type="scientific">Floricoccus tropicus</name>
    <dbReference type="NCBI Taxonomy" id="1859473"/>
    <lineage>
        <taxon>Bacteria</taxon>
        <taxon>Bacillati</taxon>
        <taxon>Bacillota</taxon>
        <taxon>Bacilli</taxon>
        <taxon>Lactobacillales</taxon>
        <taxon>Streptococcaceae</taxon>
        <taxon>Floricoccus</taxon>
    </lineage>
</organism>
<dbReference type="GO" id="GO:0016887">
    <property type="term" value="F:ATP hydrolysis activity"/>
    <property type="evidence" value="ECO:0007669"/>
    <property type="project" value="InterPro"/>
</dbReference>
<dbReference type="EMBL" id="MKIR01000004">
    <property type="protein sequence ID" value="OFI50021.1"/>
    <property type="molecule type" value="Genomic_DNA"/>
</dbReference>
<dbReference type="PROSITE" id="PS50893">
    <property type="entry name" value="ABC_TRANSPORTER_2"/>
    <property type="match status" value="1"/>
</dbReference>
<keyword evidence="7 8" id="KW-0472">Membrane</keyword>
<dbReference type="GO" id="GO:0015421">
    <property type="term" value="F:ABC-type oligopeptide transporter activity"/>
    <property type="evidence" value="ECO:0007669"/>
    <property type="project" value="TreeGrafter"/>
</dbReference>
<reference evidence="12" key="1">
    <citation type="submission" date="2016-09" db="EMBL/GenBank/DDBJ databases">
        <title>Draft genome sequence of a novel species of the family Streptococcaceae isolated from flowers.</title>
        <authorList>
            <person name="Chuah L.-O."/>
            <person name="Yap K.-P."/>
            <person name="Thong K.L."/>
            <person name="Liong M.T."/>
            <person name="Ahmad R."/>
            <person name="Rusul G."/>
        </authorList>
    </citation>
    <scope>NUCLEOTIDE SEQUENCE [LARGE SCALE GENOMIC DNA]</scope>
    <source>
        <strain evidence="12">DF1</strain>
    </source>
</reference>
<dbReference type="OrthoDB" id="9770415at2"/>
<dbReference type="PROSITE" id="PS00211">
    <property type="entry name" value="ABC_TRANSPORTER_1"/>
    <property type="match status" value="1"/>
</dbReference>
<feature type="transmembrane region" description="Helical" evidence="8">
    <location>
        <begin position="35"/>
        <end position="53"/>
    </location>
</feature>
<dbReference type="RefSeq" id="WP_070791685.1">
    <property type="nucleotide sequence ID" value="NZ_MKIR01000004.1"/>
</dbReference>
<keyword evidence="4" id="KW-0547">Nucleotide-binding</keyword>
<keyword evidence="5 11" id="KW-0067">ATP-binding</keyword>
<feature type="domain" description="ABC transporter" evidence="9">
    <location>
        <begin position="355"/>
        <end position="589"/>
    </location>
</feature>
<evidence type="ECO:0000256" key="6">
    <source>
        <dbReference type="ARBA" id="ARBA00022989"/>
    </source>
</evidence>
<proteinExistence type="predicted"/>
<dbReference type="GO" id="GO:0005886">
    <property type="term" value="C:plasma membrane"/>
    <property type="evidence" value="ECO:0007669"/>
    <property type="project" value="UniProtKB-SubCell"/>
</dbReference>
<dbReference type="InterPro" id="IPR027417">
    <property type="entry name" value="P-loop_NTPase"/>
</dbReference>
<keyword evidence="2" id="KW-0813">Transport</keyword>
<feature type="transmembrane region" description="Helical" evidence="8">
    <location>
        <begin position="150"/>
        <end position="169"/>
    </location>
</feature>
<dbReference type="InterPro" id="IPR003593">
    <property type="entry name" value="AAA+_ATPase"/>
</dbReference>
<evidence type="ECO:0000256" key="5">
    <source>
        <dbReference type="ARBA" id="ARBA00022840"/>
    </source>
</evidence>
<evidence type="ECO:0000256" key="1">
    <source>
        <dbReference type="ARBA" id="ARBA00004651"/>
    </source>
</evidence>
<evidence type="ECO:0000259" key="10">
    <source>
        <dbReference type="PROSITE" id="PS50929"/>
    </source>
</evidence>
<dbReference type="SMART" id="SM00382">
    <property type="entry name" value="AAA"/>
    <property type="match status" value="1"/>
</dbReference>
<dbReference type="STRING" id="1859473.BG261_10275"/>
<comment type="subcellular location">
    <subcellularLocation>
        <location evidence="1">Cell membrane</location>
        <topology evidence="1">Multi-pass membrane protein</topology>
    </subcellularLocation>
</comment>
<evidence type="ECO:0000256" key="2">
    <source>
        <dbReference type="ARBA" id="ARBA00022448"/>
    </source>
</evidence>
<dbReference type="InterPro" id="IPR039421">
    <property type="entry name" value="Type_1_exporter"/>
</dbReference>
<dbReference type="CDD" id="cd18544">
    <property type="entry name" value="ABC_6TM_TmrA_like"/>
    <property type="match status" value="1"/>
</dbReference>
<evidence type="ECO:0000256" key="3">
    <source>
        <dbReference type="ARBA" id="ARBA00022692"/>
    </source>
</evidence>
<evidence type="ECO:0000256" key="7">
    <source>
        <dbReference type="ARBA" id="ARBA00023136"/>
    </source>
</evidence>
<dbReference type="SUPFAM" id="SSF52540">
    <property type="entry name" value="P-loop containing nucleoside triphosphate hydrolases"/>
    <property type="match status" value="1"/>
</dbReference>
<feature type="transmembrane region" description="Helical" evidence="8">
    <location>
        <begin position="181"/>
        <end position="199"/>
    </location>
</feature>